<dbReference type="InterPro" id="IPR029065">
    <property type="entry name" value="Enolase_C-like"/>
</dbReference>
<dbReference type="InterPro" id="IPR036849">
    <property type="entry name" value="Enolase-like_C_sf"/>
</dbReference>
<evidence type="ECO:0000256" key="2">
    <source>
        <dbReference type="ARBA" id="ARBA00022723"/>
    </source>
</evidence>
<dbReference type="CDD" id="cd03316">
    <property type="entry name" value="MR_like"/>
    <property type="match status" value="1"/>
</dbReference>
<feature type="domain" description="Mandelate racemase/muconate lactonizing enzyme C-terminal" evidence="4">
    <location>
        <begin position="158"/>
        <end position="252"/>
    </location>
</feature>
<gene>
    <name evidence="5" type="ORF">EDC26_105130</name>
</gene>
<dbReference type="GO" id="GO:0009063">
    <property type="term" value="P:amino acid catabolic process"/>
    <property type="evidence" value="ECO:0007669"/>
    <property type="project" value="InterPro"/>
</dbReference>
<keyword evidence="2" id="KW-0479">Metal-binding</keyword>
<keyword evidence="6" id="KW-1185">Reference proteome</keyword>
<proteinExistence type="predicted"/>
<dbReference type="PANTHER" id="PTHR13794">
    <property type="entry name" value="ENOLASE SUPERFAMILY, MANDELATE RACEMASE"/>
    <property type="match status" value="1"/>
</dbReference>
<protein>
    <submittedName>
        <fullName evidence="5">L-alanine-DL-glutamate epimerase-like enolase superfamily enzyme</fullName>
    </submittedName>
</protein>
<dbReference type="SUPFAM" id="SSF51604">
    <property type="entry name" value="Enolase C-terminal domain-like"/>
    <property type="match status" value="1"/>
</dbReference>
<accession>A0A4V6NZM9</accession>
<evidence type="ECO:0000259" key="4">
    <source>
        <dbReference type="SMART" id="SM00922"/>
    </source>
</evidence>
<keyword evidence="3" id="KW-0460">Magnesium</keyword>
<organism evidence="5 6">
    <name type="scientific">Paralcaligenes ureilyticus</name>
    <dbReference type="NCBI Taxonomy" id="627131"/>
    <lineage>
        <taxon>Bacteria</taxon>
        <taxon>Pseudomonadati</taxon>
        <taxon>Pseudomonadota</taxon>
        <taxon>Betaproteobacteria</taxon>
        <taxon>Burkholderiales</taxon>
        <taxon>Alcaligenaceae</taxon>
        <taxon>Paralcaligenes</taxon>
    </lineage>
</organism>
<dbReference type="SMART" id="SM00922">
    <property type="entry name" value="MR_MLE"/>
    <property type="match status" value="1"/>
</dbReference>
<dbReference type="OrthoDB" id="8609034at2"/>
<dbReference type="Gene3D" id="3.30.390.10">
    <property type="entry name" value="Enolase-like, N-terminal domain"/>
    <property type="match status" value="1"/>
</dbReference>
<dbReference type="GO" id="GO:0016052">
    <property type="term" value="P:carbohydrate catabolic process"/>
    <property type="evidence" value="ECO:0007669"/>
    <property type="project" value="TreeGrafter"/>
</dbReference>
<dbReference type="GO" id="GO:0016836">
    <property type="term" value="F:hydro-lyase activity"/>
    <property type="evidence" value="ECO:0007669"/>
    <property type="project" value="TreeGrafter"/>
</dbReference>
<evidence type="ECO:0000256" key="3">
    <source>
        <dbReference type="ARBA" id="ARBA00022842"/>
    </source>
</evidence>
<dbReference type="SUPFAM" id="SSF54826">
    <property type="entry name" value="Enolase N-terminal domain-like"/>
    <property type="match status" value="1"/>
</dbReference>
<dbReference type="AlphaFoldDB" id="A0A4V6NZM9"/>
<dbReference type="InterPro" id="IPR046945">
    <property type="entry name" value="RHMD-like"/>
</dbReference>
<dbReference type="SFLD" id="SFLDG00179">
    <property type="entry name" value="mandelate_racemase"/>
    <property type="match status" value="1"/>
</dbReference>
<dbReference type="Proteomes" id="UP000295525">
    <property type="component" value="Unassembled WGS sequence"/>
</dbReference>
<dbReference type="InterPro" id="IPR029017">
    <property type="entry name" value="Enolase-like_N"/>
</dbReference>
<evidence type="ECO:0000256" key="1">
    <source>
        <dbReference type="ARBA" id="ARBA00001946"/>
    </source>
</evidence>
<reference evidence="5 6" key="1">
    <citation type="submission" date="2019-03" db="EMBL/GenBank/DDBJ databases">
        <title>Genomic Encyclopedia of Type Strains, Phase IV (KMG-IV): sequencing the most valuable type-strain genomes for metagenomic binning, comparative biology and taxonomic classification.</title>
        <authorList>
            <person name="Goeker M."/>
        </authorList>
    </citation>
    <scope>NUCLEOTIDE SEQUENCE [LARGE SCALE GENOMIC DNA]</scope>
    <source>
        <strain evidence="5 6">DSM 24591</strain>
    </source>
</reference>
<evidence type="ECO:0000313" key="6">
    <source>
        <dbReference type="Proteomes" id="UP000295525"/>
    </source>
</evidence>
<name>A0A4V6NZM9_9BURK</name>
<dbReference type="SFLD" id="SFLDS00001">
    <property type="entry name" value="Enolase"/>
    <property type="match status" value="1"/>
</dbReference>
<dbReference type="InterPro" id="IPR018110">
    <property type="entry name" value="Mandel_Rmase/mucon_lact_enz_CS"/>
</dbReference>
<dbReference type="Pfam" id="PF13378">
    <property type="entry name" value="MR_MLE_C"/>
    <property type="match status" value="1"/>
</dbReference>
<dbReference type="Pfam" id="PF02746">
    <property type="entry name" value="MR_MLE_N"/>
    <property type="match status" value="1"/>
</dbReference>
<dbReference type="GO" id="GO:0000287">
    <property type="term" value="F:magnesium ion binding"/>
    <property type="evidence" value="ECO:0007669"/>
    <property type="project" value="TreeGrafter"/>
</dbReference>
<dbReference type="InterPro" id="IPR013341">
    <property type="entry name" value="Mandelate_racemase_N_dom"/>
</dbReference>
<evidence type="ECO:0000313" key="5">
    <source>
        <dbReference type="EMBL" id="TCT08578.1"/>
    </source>
</evidence>
<comment type="caution">
    <text evidence="5">The sequence shown here is derived from an EMBL/GenBank/DDBJ whole genome shotgun (WGS) entry which is preliminary data.</text>
</comment>
<sequence length="381" mass="41635">MYVFPDSLPIHLAKVDALVYRAPIADPVQTSFGTMYDRPAVLVRAEDHEGMVGWGEIWCNFPNVGAEHRARMLESCIAPILLEQEWAHPTHAFEALSRRLEVLAIQCGEPGTIAQAIAGTDMALWDLAAKRLNQPLWKLFGGAPQVQTYASGLSPAQPEKLAAIKHREGYRSFKLKVGFGTERDIANLRALRELFGSGTVLMIDANQAWTPEAALEMSRRLAPFNPIWMEEPIRADHTLADWQSLAKASPIPIAAGENMRSTEEFSAAIASGVFAVIQPDLGKWGGFSGCLPVAQRAIDHGRMFCPHWLGGGVGLIASMQFKAIMGSSGYVEVDSNPNPLRDLFATPYLRPDNGTITLSDQPGLGITPDLDAARGFLVKHR</sequence>
<dbReference type="Gene3D" id="3.20.20.120">
    <property type="entry name" value="Enolase-like C-terminal domain"/>
    <property type="match status" value="1"/>
</dbReference>
<dbReference type="InterPro" id="IPR013342">
    <property type="entry name" value="Mandelate_racemase_C"/>
</dbReference>
<dbReference type="PANTHER" id="PTHR13794:SF58">
    <property type="entry name" value="MITOCHONDRIAL ENOLASE SUPERFAMILY MEMBER 1"/>
    <property type="match status" value="1"/>
</dbReference>
<dbReference type="EMBL" id="SMAJ01000005">
    <property type="protein sequence ID" value="TCT08578.1"/>
    <property type="molecule type" value="Genomic_DNA"/>
</dbReference>
<dbReference type="PROSITE" id="PS00909">
    <property type="entry name" value="MR_MLE_2"/>
    <property type="match status" value="1"/>
</dbReference>
<dbReference type="RefSeq" id="WP_132581689.1">
    <property type="nucleotide sequence ID" value="NZ_SMAJ01000005.1"/>
</dbReference>
<comment type="cofactor">
    <cofactor evidence="1">
        <name>Mg(2+)</name>
        <dbReference type="ChEBI" id="CHEBI:18420"/>
    </cofactor>
</comment>